<protein>
    <submittedName>
        <fullName evidence="1">Uncharacterized protein</fullName>
    </submittedName>
</protein>
<gene>
    <name evidence="1" type="ORF">VSF3289_00826</name>
</gene>
<accession>A0A1E3WM52</accession>
<evidence type="ECO:0000313" key="1">
    <source>
        <dbReference type="EMBL" id="ODS10567.1"/>
    </source>
</evidence>
<dbReference type="AlphaFoldDB" id="A0A1E3WM52"/>
<evidence type="ECO:0000313" key="2">
    <source>
        <dbReference type="Proteomes" id="UP000095131"/>
    </source>
</evidence>
<comment type="caution">
    <text evidence="1">The sequence shown here is derived from an EMBL/GenBank/DDBJ whole genome shotgun (WGS) entry which is preliminary data.</text>
</comment>
<sequence length="56" mass="6506">MEVINQLYPSDSQMDRLKSSPDSGGIHLLNRFKFREKAELICTCKTEHFTKLLPHT</sequence>
<dbReference type="Proteomes" id="UP000095131">
    <property type="component" value="Unassembled WGS sequence"/>
</dbReference>
<proteinExistence type="predicted"/>
<reference evidence="1 2" key="1">
    <citation type="submission" date="2016-08" db="EMBL/GenBank/DDBJ databases">
        <title>Genome sequencing of Vibrio scophthalmi strain FP3289, an isolated from Paralichthys olivaceus.</title>
        <authorList>
            <person name="Han H.-J."/>
        </authorList>
    </citation>
    <scope>NUCLEOTIDE SEQUENCE [LARGE SCALE GENOMIC DNA]</scope>
    <source>
        <strain evidence="1 2">FP3289</strain>
    </source>
</reference>
<name>A0A1E3WM52_9VIBR</name>
<dbReference type="EMBL" id="MDCJ01000002">
    <property type="protein sequence ID" value="ODS10567.1"/>
    <property type="molecule type" value="Genomic_DNA"/>
</dbReference>
<organism evidence="1 2">
    <name type="scientific">Vibrio scophthalmi</name>
    <dbReference type="NCBI Taxonomy" id="45658"/>
    <lineage>
        <taxon>Bacteria</taxon>
        <taxon>Pseudomonadati</taxon>
        <taxon>Pseudomonadota</taxon>
        <taxon>Gammaproteobacteria</taxon>
        <taxon>Vibrionales</taxon>
        <taxon>Vibrionaceae</taxon>
        <taxon>Vibrio</taxon>
    </lineage>
</organism>